<gene>
    <name evidence="2" type="ORF">CLAFUR5_12473</name>
</gene>
<reference evidence="2" key="1">
    <citation type="submission" date="2021-12" db="EMBL/GenBank/DDBJ databases">
        <authorList>
            <person name="Zaccaron A."/>
            <person name="Stergiopoulos I."/>
        </authorList>
    </citation>
    <scope>NUCLEOTIDE SEQUENCE</scope>
    <source>
        <strain evidence="2">Race5_Kim</strain>
    </source>
</reference>
<keyword evidence="3" id="KW-1185">Reference proteome</keyword>
<protein>
    <submittedName>
        <fullName evidence="2">Uncharacterized protein</fullName>
    </submittedName>
</protein>
<dbReference type="KEGG" id="ffu:CLAFUR5_12473"/>
<dbReference type="GeneID" id="71992351"/>
<accession>A0A9Q8UU49</accession>
<organism evidence="2 3">
    <name type="scientific">Passalora fulva</name>
    <name type="common">Tomato leaf mold</name>
    <name type="synonym">Cladosporium fulvum</name>
    <dbReference type="NCBI Taxonomy" id="5499"/>
    <lineage>
        <taxon>Eukaryota</taxon>
        <taxon>Fungi</taxon>
        <taxon>Dikarya</taxon>
        <taxon>Ascomycota</taxon>
        <taxon>Pezizomycotina</taxon>
        <taxon>Dothideomycetes</taxon>
        <taxon>Dothideomycetidae</taxon>
        <taxon>Mycosphaerellales</taxon>
        <taxon>Mycosphaerellaceae</taxon>
        <taxon>Fulvia</taxon>
    </lineage>
</organism>
<sequence length="893" mass="98262">MSATDQTTGASGGGDENREGGRKRRKGPHGNRVPSTGQQDDSAEEKCDNCNNAGPTRRAFDGPNGTKICTTCNSHNQASSASGPNALPRCDDCGRHGKTARSYKGPDDKRVCQTCFRKNMKAAVPNTVPNAVADTSLPTCDNCGKHGKTARDYKGPEGKRVCNSCFRNPGPKAVVDTSLPRCDGCGKHTKQGRAYIGPNPGERICRSCQIKIPIVADTSLPRCDNSVPDPYATLMLEKEKEVDETVTTQLYIEWLLQNDAEEGRATWEEIDEAAMKEIQRLLAADITILFGTSSPLYQAFLASLKTAQPASTFPTTVDHMATTLNGGIHGDPAVLSALDQTIWNGRFPTFTPSDGLLCGPNALALTLNSLRLRGVQNDPTTWGDTRPFTPDDIMRTLFQNYNSHDTADYGTPTAEYNAYLDEAFSFWQQRNELLTLRDLDALQLRAALTLLYRSGALPVHFQLGVVASAYLRTTEAGDIVPQSARAEVVGDWNGTDAVAWVHNNIAFGHGEYSHWEGFNEDGRSNTVAGWGFHTRDSGEYSRQICTNASYDHQTLEQRKQREEYNQYHREKRQKKKRQFMCLPFRSKNSMRCDGAPGASCKQCGDDGDCTWQPTGKEPILAKTLAQWTTDDIAEVELAKLCKADDIPDEDYILGTFTARESGGGNANDINTLSNVLAQNQHYYDILLGHPHYVNDAAGQRPGGPGTPLVGMRLPLIRHGGKMVPARLGNLQDPPLEIHFITSGLAGFAVDVERWPEFYNFVVERDQIYGTNIAETIYVVPVVEATVIDGVGNHSLDFPAFSPGWTFYRNKYVQKHNLGDVLRRNALVRGIATVTQVFNVNLAVPHPPGSAVTDNYIKGMKHSADWRGNAYDETTTPRASHVAARNVRRNVAFH</sequence>
<feature type="region of interest" description="Disordered" evidence="1">
    <location>
        <begin position="1"/>
        <end position="48"/>
    </location>
</feature>
<dbReference type="OrthoDB" id="3655896at2759"/>
<evidence type="ECO:0000313" key="2">
    <source>
        <dbReference type="EMBL" id="UJO22508.1"/>
    </source>
</evidence>
<reference evidence="2" key="2">
    <citation type="journal article" date="2022" name="Microb. Genom.">
        <title>A chromosome-scale genome assembly of the tomato pathogen Cladosporium fulvum reveals a compartmentalized genome architecture and the presence of a dispensable chromosome.</title>
        <authorList>
            <person name="Zaccaron A.Z."/>
            <person name="Chen L.H."/>
            <person name="Samaras A."/>
            <person name="Stergiopoulos I."/>
        </authorList>
    </citation>
    <scope>NUCLEOTIDE SEQUENCE</scope>
    <source>
        <strain evidence="2">Race5_Kim</strain>
    </source>
</reference>
<dbReference type="RefSeq" id="XP_047766874.1">
    <property type="nucleotide sequence ID" value="XM_047911621.1"/>
</dbReference>
<evidence type="ECO:0000313" key="3">
    <source>
        <dbReference type="Proteomes" id="UP000756132"/>
    </source>
</evidence>
<proteinExistence type="predicted"/>
<dbReference type="Proteomes" id="UP000756132">
    <property type="component" value="Chromosome 10"/>
</dbReference>
<dbReference type="AlphaFoldDB" id="A0A9Q8UU49"/>
<evidence type="ECO:0000256" key="1">
    <source>
        <dbReference type="SAM" id="MobiDB-lite"/>
    </source>
</evidence>
<name>A0A9Q8UU49_PASFU</name>
<dbReference type="EMBL" id="CP090172">
    <property type="protein sequence ID" value="UJO22508.1"/>
    <property type="molecule type" value="Genomic_DNA"/>
</dbReference>